<dbReference type="GO" id="GO:0009252">
    <property type="term" value="P:peptidoglycan biosynthetic process"/>
    <property type="evidence" value="ECO:0007669"/>
    <property type="project" value="UniProtKB-UniPathway"/>
</dbReference>
<dbReference type="Pfam" id="PF00905">
    <property type="entry name" value="Transpeptidase"/>
    <property type="match status" value="1"/>
</dbReference>
<reference evidence="16" key="2">
    <citation type="submission" date="2019-01" db="EMBL/GenBank/DDBJ databases">
        <title>Genome sequence of Desulfonema ishimotonii strain Tokyo 01.</title>
        <authorList>
            <person name="Fukui M."/>
        </authorList>
    </citation>
    <scope>NUCLEOTIDE SEQUENCE [LARGE SCALE GENOMIC DNA]</scope>
    <source>
        <strain evidence="16">Tokyo 01</strain>
    </source>
</reference>
<dbReference type="InterPro" id="IPR050396">
    <property type="entry name" value="Glycosyltr_51/Transpeptidase"/>
</dbReference>
<evidence type="ECO:0000259" key="14">
    <source>
        <dbReference type="Pfam" id="PF06832"/>
    </source>
</evidence>
<dbReference type="Gene3D" id="3.40.710.10">
    <property type="entry name" value="DD-peptidase/beta-lactamase superfamily"/>
    <property type="match status" value="1"/>
</dbReference>
<dbReference type="Pfam" id="PF00912">
    <property type="entry name" value="Transgly"/>
    <property type="match status" value="1"/>
</dbReference>
<feature type="domain" description="Penicillin-binding C-terminal" evidence="14">
    <location>
        <begin position="678"/>
        <end position="762"/>
    </location>
</feature>
<dbReference type="InterPro" id="IPR009647">
    <property type="entry name" value="PBP_C"/>
</dbReference>
<dbReference type="InterPro" id="IPR023346">
    <property type="entry name" value="Lysozyme-like_dom_sf"/>
</dbReference>
<comment type="caution">
    <text evidence="15">The sequence shown here is derived from an EMBL/GenBank/DDBJ whole genome shotgun (WGS) entry which is preliminary data.</text>
</comment>
<reference evidence="16" key="1">
    <citation type="submission" date="2017-11" db="EMBL/GenBank/DDBJ databases">
        <authorList>
            <person name="Watanabe M."/>
            <person name="Kojima H."/>
        </authorList>
    </citation>
    <scope>NUCLEOTIDE SEQUENCE [LARGE SCALE GENOMIC DNA]</scope>
    <source>
        <strain evidence="16">Tokyo 01</strain>
    </source>
</reference>
<dbReference type="GO" id="GO:0030288">
    <property type="term" value="C:outer membrane-bounded periplasmic space"/>
    <property type="evidence" value="ECO:0007669"/>
    <property type="project" value="TreeGrafter"/>
</dbReference>
<name>A0A401FWK3_9BACT</name>
<evidence type="ECO:0000256" key="7">
    <source>
        <dbReference type="ARBA" id="ARBA00022679"/>
    </source>
</evidence>
<dbReference type="PANTHER" id="PTHR32282:SF15">
    <property type="entry name" value="PENICILLIN-BINDING PROTEIN 1C"/>
    <property type="match status" value="1"/>
</dbReference>
<dbReference type="AlphaFoldDB" id="A0A401FWK3"/>
<keyword evidence="9" id="KW-0511">Multifunctional enzyme</keyword>
<accession>A0A401FWK3</accession>
<organism evidence="15 16">
    <name type="scientific">Desulfonema ishimotonii</name>
    <dbReference type="NCBI Taxonomy" id="45657"/>
    <lineage>
        <taxon>Bacteria</taxon>
        <taxon>Pseudomonadati</taxon>
        <taxon>Thermodesulfobacteriota</taxon>
        <taxon>Desulfobacteria</taxon>
        <taxon>Desulfobacterales</taxon>
        <taxon>Desulfococcaceae</taxon>
        <taxon>Desulfonema</taxon>
    </lineage>
</organism>
<evidence type="ECO:0000313" key="15">
    <source>
        <dbReference type="EMBL" id="GBC61323.1"/>
    </source>
</evidence>
<evidence type="ECO:0000256" key="4">
    <source>
        <dbReference type="ARBA" id="ARBA00022645"/>
    </source>
</evidence>
<evidence type="ECO:0000256" key="9">
    <source>
        <dbReference type="ARBA" id="ARBA00023268"/>
    </source>
</evidence>
<sequence>MCLYAITIFLSLDAGLPLSLPEARKSFAVTVVADDGSPLRSFPDAGGVWRYPVTPDQVSPLYIDALLNYEDHHFWRHPGINPLSMIRAFIQFLQAGRPLSGGSTITMQVARILHPHPRNIPGKLMQMFRALQLEHHFSKTEILTFYLNYAPFGGPVEGVQAASFAYLGKPAKELSHAEAALLAVLPQAPTRFRPDRHPRRATRARNKVLDRMAKFDIWDRKTVADAKIETVMPRFDPRPMMAPLLARRLKNRARPDGPVRTFIDPFLQITVADLIRGFTASTPDHTSAAALVVENSTLAVRAYVGSADFLDNSRFGHVDMVQALRSPGSTLKPFLYGIAMEEGLIHSESLMVDAPFSFSGYRPDNFTRHFTGPVGAAEALQRSLNLPAVDLLDRVGPKYFDTRLRQGGLKLRYPTHQGPNLTMILGGVGASLEELVSAYTALARNGLAGKLRLTKDQPIRERYMLSPGAACIIRQILQENRRPDLPAGRLSLDRSRQVAWKTGTSYGFRDAWTIGVTDRYTVGIWVGRPDGAPSPGQYGRATAAPLLFHIVDSLPRQYGPSPPVPDSVDRAEICWPLGTRPTGNDDPLCHKRRRAWTLNHVIPPTLPDRADRHWQPNPLTVWVNPETGLRVEPDCPVPDPHKKIIARWPRAAEPWLSPRLRRKSRIPRLDPVCGRPVSDSADTIRIMGVAPDTVFRPPGASTRLPTLTLEAQGGRGELYWLLNGDLIARSPVGSTRLYPFTRTGHYHLTVMDLAGNYDSVEFVVIGGGRPGERMTLPIPVNLRPPKFGLRA</sequence>
<dbReference type="Pfam" id="PF06832">
    <property type="entry name" value="BiPBP_C"/>
    <property type="match status" value="1"/>
</dbReference>
<comment type="pathway">
    <text evidence="1">Cell wall biogenesis; peptidoglycan biosynthesis.</text>
</comment>
<dbReference type="InterPro" id="IPR012338">
    <property type="entry name" value="Beta-lactam/transpept-like"/>
</dbReference>
<dbReference type="GO" id="GO:0006508">
    <property type="term" value="P:proteolysis"/>
    <property type="evidence" value="ECO:0007669"/>
    <property type="project" value="UniProtKB-KW"/>
</dbReference>
<evidence type="ECO:0000259" key="12">
    <source>
        <dbReference type="Pfam" id="PF00905"/>
    </source>
</evidence>
<feature type="domain" description="Glycosyl transferase family 51" evidence="13">
    <location>
        <begin position="47"/>
        <end position="212"/>
    </location>
</feature>
<dbReference type="Gene3D" id="1.10.3810.10">
    <property type="entry name" value="Biosynthetic peptidoglycan transglycosylase-like"/>
    <property type="match status" value="1"/>
</dbReference>
<evidence type="ECO:0000256" key="8">
    <source>
        <dbReference type="ARBA" id="ARBA00022801"/>
    </source>
</evidence>
<feature type="domain" description="Penicillin-binding protein transpeptidase" evidence="12">
    <location>
        <begin position="289"/>
        <end position="510"/>
    </location>
</feature>
<comment type="similarity">
    <text evidence="2">In the C-terminal section; belongs to the transpeptidase family.</text>
</comment>
<dbReference type="InterPro" id="IPR001264">
    <property type="entry name" value="Glyco_trans_51"/>
</dbReference>
<dbReference type="InterPro" id="IPR036950">
    <property type="entry name" value="PBP_transglycosylase"/>
</dbReference>
<evidence type="ECO:0000259" key="13">
    <source>
        <dbReference type="Pfam" id="PF00912"/>
    </source>
</evidence>
<evidence type="ECO:0000256" key="1">
    <source>
        <dbReference type="ARBA" id="ARBA00004752"/>
    </source>
</evidence>
<keyword evidence="8" id="KW-0378">Hydrolase</keyword>
<dbReference type="EC" id="2.4.99.28" evidence="10"/>
<comment type="similarity">
    <text evidence="3">In the N-terminal section; belongs to the glycosyltransferase 51 family.</text>
</comment>
<dbReference type="GO" id="GO:0004180">
    <property type="term" value="F:carboxypeptidase activity"/>
    <property type="evidence" value="ECO:0007669"/>
    <property type="project" value="UniProtKB-KW"/>
</dbReference>
<dbReference type="Proteomes" id="UP000288096">
    <property type="component" value="Unassembled WGS sequence"/>
</dbReference>
<dbReference type="SUPFAM" id="SSF56601">
    <property type="entry name" value="beta-lactamase/transpeptidase-like"/>
    <property type="match status" value="1"/>
</dbReference>
<dbReference type="PANTHER" id="PTHR32282">
    <property type="entry name" value="BINDING PROTEIN TRANSPEPTIDASE, PUTATIVE-RELATED"/>
    <property type="match status" value="1"/>
</dbReference>
<evidence type="ECO:0000256" key="3">
    <source>
        <dbReference type="ARBA" id="ARBA00007739"/>
    </source>
</evidence>
<keyword evidence="7" id="KW-0808">Transferase</keyword>
<gene>
    <name evidence="15" type="ORF">DENIS_2283</name>
</gene>
<evidence type="ECO:0000256" key="2">
    <source>
        <dbReference type="ARBA" id="ARBA00007090"/>
    </source>
</evidence>
<keyword evidence="6" id="KW-0328">Glycosyltransferase</keyword>
<dbReference type="SUPFAM" id="SSF53955">
    <property type="entry name" value="Lysozyme-like"/>
    <property type="match status" value="1"/>
</dbReference>
<proteinExistence type="inferred from homology"/>
<protein>
    <recommendedName>
        <fullName evidence="10">peptidoglycan glycosyltransferase</fullName>
        <ecNumber evidence="10">2.4.99.28</ecNumber>
    </recommendedName>
</protein>
<dbReference type="UniPathway" id="UPA00219"/>
<evidence type="ECO:0000256" key="11">
    <source>
        <dbReference type="ARBA" id="ARBA00049902"/>
    </source>
</evidence>
<evidence type="ECO:0000256" key="10">
    <source>
        <dbReference type="ARBA" id="ARBA00044770"/>
    </source>
</evidence>
<evidence type="ECO:0000256" key="6">
    <source>
        <dbReference type="ARBA" id="ARBA00022676"/>
    </source>
</evidence>
<keyword evidence="4" id="KW-0121">Carboxypeptidase</keyword>
<keyword evidence="16" id="KW-1185">Reference proteome</keyword>
<keyword evidence="5" id="KW-0645">Protease</keyword>
<evidence type="ECO:0000256" key="5">
    <source>
        <dbReference type="ARBA" id="ARBA00022670"/>
    </source>
</evidence>
<comment type="catalytic activity">
    <reaction evidence="11">
        <text>[GlcNAc-(1-&gt;4)-Mur2Ac(oyl-L-Ala-gamma-D-Glu-L-Lys-D-Ala-D-Ala)](n)-di-trans,octa-cis-undecaprenyl diphosphate + beta-D-GlcNAc-(1-&gt;4)-Mur2Ac(oyl-L-Ala-gamma-D-Glu-L-Lys-D-Ala-D-Ala)-di-trans,octa-cis-undecaprenyl diphosphate = [GlcNAc-(1-&gt;4)-Mur2Ac(oyl-L-Ala-gamma-D-Glu-L-Lys-D-Ala-D-Ala)](n+1)-di-trans,octa-cis-undecaprenyl diphosphate + di-trans,octa-cis-undecaprenyl diphosphate + H(+)</text>
        <dbReference type="Rhea" id="RHEA:23708"/>
        <dbReference type="Rhea" id="RHEA-COMP:9602"/>
        <dbReference type="Rhea" id="RHEA-COMP:9603"/>
        <dbReference type="ChEBI" id="CHEBI:15378"/>
        <dbReference type="ChEBI" id="CHEBI:58405"/>
        <dbReference type="ChEBI" id="CHEBI:60033"/>
        <dbReference type="ChEBI" id="CHEBI:78435"/>
        <dbReference type="EC" id="2.4.99.28"/>
    </reaction>
</comment>
<dbReference type="InterPro" id="IPR001460">
    <property type="entry name" value="PCN-bd_Tpept"/>
</dbReference>
<evidence type="ECO:0000313" key="16">
    <source>
        <dbReference type="Proteomes" id="UP000288096"/>
    </source>
</evidence>
<dbReference type="GO" id="GO:0008955">
    <property type="term" value="F:peptidoglycan glycosyltransferase activity"/>
    <property type="evidence" value="ECO:0007669"/>
    <property type="project" value="UniProtKB-EC"/>
</dbReference>
<dbReference type="EMBL" id="BEXT01000001">
    <property type="protein sequence ID" value="GBC61323.1"/>
    <property type="molecule type" value="Genomic_DNA"/>
</dbReference>
<dbReference type="InterPro" id="IPR011815">
    <property type="entry name" value="PBP_1c"/>
</dbReference>
<dbReference type="NCBIfam" id="TIGR02073">
    <property type="entry name" value="PBP_1c"/>
    <property type="match status" value="1"/>
</dbReference>
<dbReference type="GO" id="GO:0008658">
    <property type="term" value="F:penicillin binding"/>
    <property type="evidence" value="ECO:0007669"/>
    <property type="project" value="InterPro"/>
</dbReference>